<dbReference type="Proteomes" id="UP000747542">
    <property type="component" value="Unassembled WGS sequence"/>
</dbReference>
<feature type="region of interest" description="Disordered" evidence="1">
    <location>
        <begin position="22"/>
        <end position="74"/>
    </location>
</feature>
<evidence type="ECO:0000313" key="3">
    <source>
        <dbReference type="Proteomes" id="UP000747542"/>
    </source>
</evidence>
<keyword evidence="3" id="KW-1185">Reference proteome</keyword>
<proteinExistence type="predicted"/>
<sequence>DVLVLPRRFAERELSCNKVASYDTTSPAPAEVRGRRQVASGQDRDFPPVSQLSSRPPDTSVPAKQSPSRHQCPS</sequence>
<accession>A0A8J5MPY3</accession>
<reference evidence="2" key="1">
    <citation type="journal article" date="2021" name="Sci. Adv.">
        <title>The American lobster genome reveals insights on longevity, neural, and immune adaptations.</title>
        <authorList>
            <person name="Polinski J.M."/>
            <person name="Zimin A.V."/>
            <person name="Clark K.F."/>
            <person name="Kohn A.B."/>
            <person name="Sadowski N."/>
            <person name="Timp W."/>
            <person name="Ptitsyn A."/>
            <person name="Khanna P."/>
            <person name="Romanova D.Y."/>
            <person name="Williams P."/>
            <person name="Greenwood S.J."/>
            <person name="Moroz L.L."/>
            <person name="Walt D.R."/>
            <person name="Bodnar A.G."/>
        </authorList>
    </citation>
    <scope>NUCLEOTIDE SEQUENCE</scope>
    <source>
        <strain evidence="2">GMGI-L3</strain>
    </source>
</reference>
<comment type="caution">
    <text evidence="2">The sequence shown here is derived from an EMBL/GenBank/DDBJ whole genome shotgun (WGS) entry which is preliminary data.</text>
</comment>
<feature type="non-terminal residue" evidence="2">
    <location>
        <position position="1"/>
    </location>
</feature>
<feature type="compositionally biased region" description="Polar residues" evidence="1">
    <location>
        <begin position="50"/>
        <end position="74"/>
    </location>
</feature>
<name>A0A8J5MPY3_HOMAM</name>
<protein>
    <submittedName>
        <fullName evidence="2">Uncharacterized protein</fullName>
    </submittedName>
</protein>
<gene>
    <name evidence="2" type="ORF">Hamer_G031880</name>
</gene>
<evidence type="ECO:0000313" key="2">
    <source>
        <dbReference type="EMBL" id="KAG7159379.1"/>
    </source>
</evidence>
<dbReference type="AlphaFoldDB" id="A0A8J5MPY3"/>
<organism evidence="2 3">
    <name type="scientific">Homarus americanus</name>
    <name type="common">American lobster</name>
    <dbReference type="NCBI Taxonomy" id="6706"/>
    <lineage>
        <taxon>Eukaryota</taxon>
        <taxon>Metazoa</taxon>
        <taxon>Ecdysozoa</taxon>
        <taxon>Arthropoda</taxon>
        <taxon>Crustacea</taxon>
        <taxon>Multicrustacea</taxon>
        <taxon>Malacostraca</taxon>
        <taxon>Eumalacostraca</taxon>
        <taxon>Eucarida</taxon>
        <taxon>Decapoda</taxon>
        <taxon>Pleocyemata</taxon>
        <taxon>Astacidea</taxon>
        <taxon>Nephropoidea</taxon>
        <taxon>Nephropidae</taxon>
        <taxon>Homarus</taxon>
    </lineage>
</organism>
<evidence type="ECO:0000256" key="1">
    <source>
        <dbReference type="SAM" id="MobiDB-lite"/>
    </source>
</evidence>
<dbReference type="EMBL" id="JAHLQT010033199">
    <property type="protein sequence ID" value="KAG7159379.1"/>
    <property type="molecule type" value="Genomic_DNA"/>
</dbReference>